<evidence type="ECO:0000313" key="2">
    <source>
        <dbReference type="EMBL" id="SHO57865.1"/>
    </source>
</evidence>
<dbReference type="AlphaFoldDB" id="A0A1M7YZ48"/>
<dbReference type="EMBL" id="FRFG01000048">
    <property type="protein sequence ID" value="SHO57865.1"/>
    <property type="molecule type" value="Genomic_DNA"/>
</dbReference>
<dbReference type="SUPFAM" id="SSF47413">
    <property type="entry name" value="lambda repressor-like DNA-binding domains"/>
    <property type="match status" value="1"/>
</dbReference>
<dbReference type="GO" id="GO:0003677">
    <property type="term" value="F:DNA binding"/>
    <property type="evidence" value="ECO:0007669"/>
    <property type="project" value="InterPro"/>
</dbReference>
<evidence type="ECO:0000313" key="3">
    <source>
        <dbReference type="Proteomes" id="UP000184600"/>
    </source>
</evidence>
<dbReference type="SMART" id="SM00530">
    <property type="entry name" value="HTH_XRE"/>
    <property type="match status" value="1"/>
</dbReference>
<sequence length="128" mass="14743">MPNNNEITHRTNAISSFFAQMRIKKHLTQEEIASATGIGKSSYQRFEEQKRDPRLSEILLLMQFHDIALLDMAVYELKNRKTMKQLNDWDLVSAINSMPDDVKHALIDLIFQILPHVNGQSDNSDDSD</sequence>
<dbReference type="CDD" id="cd00093">
    <property type="entry name" value="HTH_XRE"/>
    <property type="match status" value="1"/>
</dbReference>
<keyword evidence="3" id="KW-1185">Reference proteome</keyword>
<dbReference type="InterPro" id="IPR010982">
    <property type="entry name" value="Lambda_DNA-bd_dom_sf"/>
</dbReference>
<proteinExistence type="predicted"/>
<reference evidence="3" key="1">
    <citation type="submission" date="2016-12" db="EMBL/GenBank/DDBJ databases">
        <authorList>
            <person name="Rodrigo-Torres L."/>
            <person name="Arahal R.D."/>
            <person name="Lucena T."/>
        </authorList>
    </citation>
    <scope>NUCLEOTIDE SEQUENCE [LARGE SCALE GENOMIC DNA]</scope>
</reference>
<dbReference type="Pfam" id="PF01381">
    <property type="entry name" value="HTH_3"/>
    <property type="match status" value="1"/>
</dbReference>
<dbReference type="Gene3D" id="1.10.260.40">
    <property type="entry name" value="lambda repressor-like DNA-binding domains"/>
    <property type="match status" value="1"/>
</dbReference>
<protein>
    <submittedName>
        <fullName evidence="2">Helix-turn-helix protein</fullName>
    </submittedName>
</protein>
<dbReference type="InterPro" id="IPR001387">
    <property type="entry name" value="Cro/C1-type_HTH"/>
</dbReference>
<evidence type="ECO:0000259" key="1">
    <source>
        <dbReference type="PROSITE" id="PS50943"/>
    </source>
</evidence>
<organism evidence="2 3">
    <name type="scientific">Vibrio quintilis</name>
    <dbReference type="NCBI Taxonomy" id="1117707"/>
    <lineage>
        <taxon>Bacteria</taxon>
        <taxon>Pseudomonadati</taxon>
        <taxon>Pseudomonadota</taxon>
        <taxon>Gammaproteobacteria</taxon>
        <taxon>Vibrionales</taxon>
        <taxon>Vibrionaceae</taxon>
        <taxon>Vibrio</taxon>
    </lineage>
</organism>
<dbReference type="Proteomes" id="UP000184600">
    <property type="component" value="Unassembled WGS sequence"/>
</dbReference>
<dbReference type="RefSeq" id="WP_073585231.1">
    <property type="nucleotide sequence ID" value="NZ_AP024897.1"/>
</dbReference>
<feature type="domain" description="HTH cro/C1-type" evidence="1">
    <location>
        <begin position="18"/>
        <end position="72"/>
    </location>
</feature>
<name>A0A1M7YZ48_9VIBR</name>
<dbReference type="PROSITE" id="PS50943">
    <property type="entry name" value="HTH_CROC1"/>
    <property type="match status" value="1"/>
</dbReference>
<accession>A0A1M7YZ48</accession>
<gene>
    <name evidence="2" type="ORF">VQ7734_03635</name>
</gene>
<dbReference type="OrthoDB" id="8115576at2"/>